<dbReference type="InterPro" id="IPR036568">
    <property type="entry name" value="GGCT-like_sf"/>
</dbReference>
<keyword evidence="4" id="KW-1185">Reference proteome</keyword>
<dbReference type="PANTHER" id="PTHR12192:SF2">
    <property type="entry name" value="GLUTATHIONE-SPECIFIC GAMMA-GLUTAMYLCYCLOTRANSFERASE 2"/>
    <property type="match status" value="1"/>
</dbReference>
<dbReference type="SUPFAM" id="SSF110857">
    <property type="entry name" value="Gamma-glutamyl cyclotransferase-like"/>
    <property type="match status" value="1"/>
</dbReference>
<dbReference type="InterPro" id="IPR006840">
    <property type="entry name" value="ChaC"/>
</dbReference>
<keyword evidence="2 3" id="KW-0456">Lyase</keyword>
<dbReference type="EC" id="4.3.2.7" evidence="1"/>
<dbReference type="Proteomes" id="UP001189616">
    <property type="component" value="Unassembled WGS sequence"/>
</dbReference>
<comment type="caution">
    <text evidence="3">The sequence shown here is derived from an EMBL/GenBank/DDBJ whole genome shotgun (WGS) entry which is preliminary data.</text>
</comment>
<dbReference type="EMBL" id="CATYWO010000004">
    <property type="protein sequence ID" value="CAJ0794199.1"/>
    <property type="molecule type" value="Genomic_DNA"/>
</dbReference>
<accession>A0ABN9IVF9</accession>
<evidence type="ECO:0000313" key="3">
    <source>
        <dbReference type="EMBL" id="CAJ0794199.1"/>
    </source>
</evidence>
<dbReference type="Pfam" id="PF04752">
    <property type="entry name" value="ChaC"/>
    <property type="match status" value="1"/>
</dbReference>
<proteinExistence type="predicted"/>
<reference evidence="3 4" key="1">
    <citation type="submission" date="2023-07" db="EMBL/GenBank/DDBJ databases">
        <authorList>
            <person name="Peeters C."/>
        </authorList>
    </citation>
    <scope>NUCLEOTIDE SEQUENCE [LARGE SCALE GENOMIC DNA]</scope>
    <source>
        <strain evidence="3 4">LMG 7141</strain>
    </source>
</reference>
<protein>
    <recommendedName>
        <fullName evidence="1">glutathione-specific gamma-glutamylcyclotransferase</fullName>
        <ecNumber evidence="1">4.3.2.7</ecNumber>
    </recommendedName>
</protein>
<dbReference type="CDD" id="cd06661">
    <property type="entry name" value="GGCT_like"/>
    <property type="match status" value="1"/>
</dbReference>
<dbReference type="RefSeq" id="WP_316658291.1">
    <property type="nucleotide sequence ID" value="NZ_CATYWO010000004.1"/>
</dbReference>
<evidence type="ECO:0000313" key="4">
    <source>
        <dbReference type="Proteomes" id="UP001189616"/>
    </source>
</evidence>
<evidence type="ECO:0000256" key="1">
    <source>
        <dbReference type="ARBA" id="ARBA00012344"/>
    </source>
</evidence>
<gene>
    <name evidence="3" type="primary">chaC</name>
    <name evidence="3" type="ORF">LMG7141_02908</name>
</gene>
<dbReference type="PANTHER" id="PTHR12192">
    <property type="entry name" value="CATION TRANSPORT PROTEIN CHAC-RELATED"/>
    <property type="match status" value="1"/>
</dbReference>
<dbReference type="GO" id="GO:0061928">
    <property type="term" value="F:glutathione specific gamma-glutamylcyclotransferase activity"/>
    <property type="evidence" value="ECO:0007669"/>
    <property type="project" value="UniProtKB-EC"/>
</dbReference>
<name>A0ABN9IVF9_9RALS</name>
<dbReference type="InterPro" id="IPR013024">
    <property type="entry name" value="GGCT-like"/>
</dbReference>
<evidence type="ECO:0000256" key="2">
    <source>
        <dbReference type="ARBA" id="ARBA00023239"/>
    </source>
</evidence>
<sequence length="243" mass="26820">MAVTREDLEQNRLRAALGDSPVASSLLTEAALEASLASTLARLSTAPSGCQDAWVFGYGSLIWNPMIFHTEAAPATVHGYHRGFYLYSRINRGTWDNPGLVLGLDRGGSCRGVAFRVPRDRAEREFRVLWRREMLTGAYLPRWLPTEINGQRVCALAFVMNRTHEAYAGRLPDERVVTCLREAVGLYGPAREYLQRTLVGLASNGLQDPYLDRLWARLQAMDAANAPSAAAEPAAQPDPYLSA</sequence>
<dbReference type="Gene3D" id="3.10.490.10">
    <property type="entry name" value="Gamma-glutamyl cyclotransferase-like"/>
    <property type="match status" value="1"/>
</dbReference>
<organism evidence="3 4">
    <name type="scientific">Ralstonia condita</name>
    <dbReference type="NCBI Taxonomy" id="3058600"/>
    <lineage>
        <taxon>Bacteria</taxon>
        <taxon>Pseudomonadati</taxon>
        <taxon>Pseudomonadota</taxon>
        <taxon>Betaproteobacteria</taxon>
        <taxon>Burkholderiales</taxon>
        <taxon>Burkholderiaceae</taxon>
        <taxon>Ralstonia</taxon>
    </lineage>
</organism>